<name>A0A6B0U1P5_IXORI</name>
<organism evidence="1">
    <name type="scientific">Ixodes ricinus</name>
    <name type="common">Common tick</name>
    <name type="synonym">Acarus ricinus</name>
    <dbReference type="NCBI Taxonomy" id="34613"/>
    <lineage>
        <taxon>Eukaryota</taxon>
        <taxon>Metazoa</taxon>
        <taxon>Ecdysozoa</taxon>
        <taxon>Arthropoda</taxon>
        <taxon>Chelicerata</taxon>
        <taxon>Arachnida</taxon>
        <taxon>Acari</taxon>
        <taxon>Parasitiformes</taxon>
        <taxon>Ixodida</taxon>
        <taxon>Ixodoidea</taxon>
        <taxon>Ixodidae</taxon>
        <taxon>Ixodinae</taxon>
        <taxon>Ixodes</taxon>
    </lineage>
</organism>
<proteinExistence type="predicted"/>
<accession>A0A6B0U1P5</accession>
<protein>
    <submittedName>
        <fullName evidence="1">Putative secreted protein</fullName>
    </submittedName>
</protein>
<dbReference type="EMBL" id="GIFC01004319">
    <property type="protein sequence ID" value="MXU86402.1"/>
    <property type="molecule type" value="Transcribed_RNA"/>
</dbReference>
<reference evidence="1" key="1">
    <citation type="submission" date="2019-12" db="EMBL/GenBank/DDBJ databases">
        <title>An insight into the sialome of adult female Ixodes ricinus ticks feeding for 6 days.</title>
        <authorList>
            <person name="Perner J."/>
            <person name="Ribeiro J.M.C."/>
        </authorList>
    </citation>
    <scope>NUCLEOTIDE SEQUENCE</scope>
    <source>
        <strain evidence="1">Semi-engorged</strain>
        <tissue evidence="1">Salivary glands</tissue>
    </source>
</reference>
<evidence type="ECO:0000313" key="1">
    <source>
        <dbReference type="EMBL" id="MXU86402.1"/>
    </source>
</evidence>
<sequence>MSWVAARKLSATKTTVSSRMSGALAPSLLSPSRALAWLDSQKRNRPMAYWVGTSHDLRRPNDDEYIESTMGAQSSFTLNGHVTKLNRACSL</sequence>
<dbReference type="AlphaFoldDB" id="A0A6B0U1P5"/>